<keyword evidence="2" id="KW-1185">Reference proteome</keyword>
<reference evidence="2" key="1">
    <citation type="submission" date="2016-06" db="EMBL/GenBank/DDBJ databases">
        <title>First high quality genome sequence of Plasmodium coatneyi using continuous long reads from single molecule, real-time sequencing.</title>
        <authorList>
            <person name="Chien J.-T."/>
            <person name="Pakala S.B."/>
            <person name="Geraldo J.A."/>
            <person name="Lapp S.A."/>
            <person name="Barnwell J.W."/>
            <person name="Kissinger J.C."/>
            <person name="Galinski M.R."/>
            <person name="Humphrey J.C."/>
        </authorList>
    </citation>
    <scope>NUCLEOTIDE SEQUENCE [LARGE SCALE GENOMIC DNA]</scope>
    <source>
        <strain evidence="2">Hackeri</strain>
    </source>
</reference>
<evidence type="ECO:0000313" key="1">
    <source>
        <dbReference type="EMBL" id="ANQ10484.1"/>
    </source>
</evidence>
<protein>
    <submittedName>
        <fullName evidence="1">KIR protein</fullName>
    </submittedName>
</protein>
<dbReference type="GeneID" id="30911623"/>
<gene>
    <name evidence="1" type="ORF">PCOAH_00048920</name>
</gene>
<sequence length="264" mass="29701">MSETKIDLEELLPSWTQFYDKFENSEEDCSSGSNCDNNNTALNYLKPKIGQSDKIQKAICIACKMYKASMGPFKEVVWHFFYYWAGDKLSKSSVQKELFGADISSMCGHINNSCGNQQCGIPDEHINQNIFTSRKTLFDFWYDCETAQALLDHSASLDFDKCESYVKDVEAAHKVMQAYCQTNSSNDKYCENFWNSRGNHIKGKLNKLESALTAARERIAQEAKLASLQTDKAIRAATTTSSLSSIIGTLGMTVAPFLLYKVKL</sequence>
<dbReference type="VEuPathDB" id="PlasmoDB:PCOAH_00048920"/>
<accession>A0A1B1E627</accession>
<proteinExistence type="predicted"/>
<evidence type="ECO:0000313" key="2">
    <source>
        <dbReference type="Proteomes" id="UP000092716"/>
    </source>
</evidence>
<dbReference type="Proteomes" id="UP000092716">
    <property type="component" value="Chromosome 13"/>
</dbReference>
<dbReference type="RefSeq" id="XP_019917179.1">
    <property type="nucleotide sequence ID" value="XM_020061675.1"/>
</dbReference>
<dbReference type="EMBL" id="CP016251">
    <property type="protein sequence ID" value="ANQ10484.1"/>
    <property type="molecule type" value="Genomic_DNA"/>
</dbReference>
<dbReference type="KEGG" id="pcot:PCOAH_00048920"/>
<name>A0A1B1E627_9APIC</name>
<organism evidence="1 2">
    <name type="scientific">Plasmodium coatneyi</name>
    <dbReference type="NCBI Taxonomy" id="208452"/>
    <lineage>
        <taxon>Eukaryota</taxon>
        <taxon>Sar</taxon>
        <taxon>Alveolata</taxon>
        <taxon>Apicomplexa</taxon>
        <taxon>Aconoidasida</taxon>
        <taxon>Haemosporida</taxon>
        <taxon>Plasmodiidae</taxon>
        <taxon>Plasmodium</taxon>
    </lineage>
</organism>
<dbReference type="AlphaFoldDB" id="A0A1B1E627"/>